<evidence type="ECO:0000256" key="1">
    <source>
        <dbReference type="ARBA" id="ARBA00022516"/>
    </source>
</evidence>
<proteinExistence type="inferred from homology"/>
<dbReference type="InParanoid" id="A0A165DLE9"/>
<keyword evidence="8" id="KW-1185">Reference proteome</keyword>
<evidence type="ECO:0000256" key="5">
    <source>
        <dbReference type="ARBA" id="ARBA00023098"/>
    </source>
</evidence>
<accession>A0A165DLE9</accession>
<evidence type="ECO:0000256" key="3">
    <source>
        <dbReference type="ARBA" id="ARBA00022955"/>
    </source>
</evidence>
<keyword evidence="2" id="KW-0521">NADP</keyword>
<dbReference type="GO" id="GO:0000253">
    <property type="term" value="F:3-beta-hydroxysteroid 3-dehydrogenase (NADP+) activity"/>
    <property type="evidence" value="ECO:0007669"/>
    <property type="project" value="TreeGrafter"/>
</dbReference>
<keyword evidence="1" id="KW-0444">Lipid biosynthesis</keyword>
<dbReference type="Proteomes" id="UP000076871">
    <property type="component" value="Unassembled WGS sequence"/>
</dbReference>
<dbReference type="InterPro" id="IPR036291">
    <property type="entry name" value="NAD(P)-bd_dom_sf"/>
</dbReference>
<dbReference type="Gene3D" id="3.40.50.720">
    <property type="entry name" value="NAD(P)-binding Rossmann-like Domain"/>
    <property type="match status" value="1"/>
</dbReference>
<dbReference type="FunCoup" id="A0A165DLE9">
    <property type="interactions" value="53"/>
</dbReference>
<evidence type="ECO:0000313" key="8">
    <source>
        <dbReference type="Proteomes" id="UP000076871"/>
    </source>
</evidence>
<dbReference type="GO" id="GO:0006694">
    <property type="term" value="P:steroid biosynthetic process"/>
    <property type="evidence" value="ECO:0007669"/>
    <property type="project" value="UniProtKB-KW"/>
</dbReference>
<comment type="similarity">
    <text evidence="6">Belongs to the short-chain dehydrogenases/reductases (SDR) family. ERG27 subfamily.</text>
</comment>
<dbReference type="AlphaFoldDB" id="A0A165DLE9"/>
<evidence type="ECO:0000313" key="7">
    <source>
        <dbReference type="EMBL" id="KZT05141.1"/>
    </source>
</evidence>
<dbReference type="STRING" id="1314785.A0A165DLE9"/>
<dbReference type="GO" id="GO:0005741">
    <property type="term" value="C:mitochondrial outer membrane"/>
    <property type="evidence" value="ECO:0007669"/>
    <property type="project" value="TreeGrafter"/>
</dbReference>
<dbReference type="GeneID" id="63823526"/>
<dbReference type="GO" id="GO:0005789">
    <property type="term" value="C:endoplasmic reticulum membrane"/>
    <property type="evidence" value="ECO:0007669"/>
    <property type="project" value="TreeGrafter"/>
</dbReference>
<keyword evidence="3" id="KW-0752">Steroid biosynthesis</keyword>
<name>A0A165DLE9_9APHY</name>
<organism evidence="7 8">
    <name type="scientific">Laetiporus sulphureus 93-53</name>
    <dbReference type="NCBI Taxonomy" id="1314785"/>
    <lineage>
        <taxon>Eukaryota</taxon>
        <taxon>Fungi</taxon>
        <taxon>Dikarya</taxon>
        <taxon>Basidiomycota</taxon>
        <taxon>Agaricomycotina</taxon>
        <taxon>Agaricomycetes</taxon>
        <taxon>Polyporales</taxon>
        <taxon>Laetiporus</taxon>
    </lineage>
</organism>
<dbReference type="InterPro" id="IPR051593">
    <property type="entry name" value="Ergosterol_Biosynth_ERG27"/>
</dbReference>
<keyword evidence="5" id="KW-0443">Lipid metabolism</keyword>
<dbReference type="RefSeq" id="XP_040762881.1">
    <property type="nucleotide sequence ID" value="XM_040906497.1"/>
</dbReference>
<dbReference type="SUPFAM" id="SSF51735">
    <property type="entry name" value="NAD(P)-binding Rossmann-fold domains"/>
    <property type="match status" value="1"/>
</dbReference>
<reference evidence="7 8" key="1">
    <citation type="journal article" date="2016" name="Mol. Biol. Evol.">
        <title>Comparative Genomics of Early-Diverging Mushroom-Forming Fungi Provides Insights into the Origins of Lignocellulose Decay Capabilities.</title>
        <authorList>
            <person name="Nagy L.G."/>
            <person name="Riley R."/>
            <person name="Tritt A."/>
            <person name="Adam C."/>
            <person name="Daum C."/>
            <person name="Floudas D."/>
            <person name="Sun H."/>
            <person name="Yadav J.S."/>
            <person name="Pangilinan J."/>
            <person name="Larsson K.H."/>
            <person name="Matsuura K."/>
            <person name="Barry K."/>
            <person name="Labutti K."/>
            <person name="Kuo R."/>
            <person name="Ohm R.A."/>
            <person name="Bhattacharya S.S."/>
            <person name="Shirouzu T."/>
            <person name="Yoshinaga Y."/>
            <person name="Martin F.M."/>
            <person name="Grigoriev I.V."/>
            <person name="Hibbett D.S."/>
        </authorList>
    </citation>
    <scope>NUCLEOTIDE SEQUENCE [LARGE SCALE GENOMIC DNA]</scope>
    <source>
        <strain evidence="7 8">93-53</strain>
    </source>
</reference>
<dbReference type="EMBL" id="KV427632">
    <property type="protein sequence ID" value="KZT05141.1"/>
    <property type="molecule type" value="Genomic_DNA"/>
</dbReference>
<keyword evidence="4" id="KW-0560">Oxidoreductase</keyword>
<protein>
    <recommendedName>
        <fullName evidence="9">NAD(P)-binding protein</fullName>
    </recommendedName>
</protein>
<dbReference type="OrthoDB" id="9989144at2759"/>
<dbReference type="PANTHER" id="PTHR43647">
    <property type="entry name" value="DEHYDROGENASE"/>
    <property type="match status" value="1"/>
</dbReference>
<sequence length="461" mass="51107">MHEQQLPLRPIVVVTGSNGGVGFGICHRLLCQLAQRNPPDAEPRFTSLLPPDVQPGRQFDVDHSEVGMTLVMACRSALRAQRAKMQLEELLEAFVEKIPRGTKEYGYALRYMENVRIDICQVDLSDVGSVLRCGREITRSYPYVSHLICNAGLATYSHLDFGVFFRQAFASPTAAVRNPAFNIQKAGVLSKDNLGYVWQCNVFGHYVLFRSLQSALSAYALHCPSRSQSQSPARVVWLSSVDALPTYDPISDWQLTKTDKSYQASKAQIDYMVMELAQKSNLMSQATRQDCGTAQGKIDHLLVSPGITSTKVAADLLRPKILEYCMLAFFYFCRLLGSPHLLFSTYKAAIAASYAALTPSTSIPAFTSFDEQANIDGNISYADVANTAMDARAYPKFSAMSDRWGHEHVGIVPVVRWEKHPDEGRAALERCERLYKAFVKAEGVEGKAENGHADNSGEKRA</sequence>
<evidence type="ECO:0000256" key="2">
    <source>
        <dbReference type="ARBA" id="ARBA00022857"/>
    </source>
</evidence>
<evidence type="ECO:0008006" key="9">
    <source>
        <dbReference type="Google" id="ProtNLM"/>
    </source>
</evidence>
<evidence type="ECO:0000256" key="6">
    <source>
        <dbReference type="ARBA" id="ARBA00023593"/>
    </source>
</evidence>
<dbReference type="PANTHER" id="PTHR43647:SF1">
    <property type="entry name" value="3-KETO-STEROID REDUCTASE ERG27"/>
    <property type="match status" value="1"/>
</dbReference>
<gene>
    <name evidence="7" type="ORF">LAESUDRAFT_702717</name>
</gene>
<dbReference type="GO" id="GO:0005811">
    <property type="term" value="C:lipid droplet"/>
    <property type="evidence" value="ECO:0007669"/>
    <property type="project" value="TreeGrafter"/>
</dbReference>
<evidence type="ECO:0000256" key="4">
    <source>
        <dbReference type="ARBA" id="ARBA00023002"/>
    </source>
</evidence>